<evidence type="ECO:0000313" key="3">
    <source>
        <dbReference type="EMBL" id="KAI1695504.1"/>
    </source>
</evidence>
<dbReference type="AlphaFoldDB" id="A0AAD4MK93"/>
<evidence type="ECO:0000256" key="1">
    <source>
        <dbReference type="SAM" id="MobiDB-lite"/>
    </source>
</evidence>
<keyword evidence="4" id="KW-1185">Reference proteome</keyword>
<accession>A0AAD4MK93</accession>
<proteinExistence type="predicted"/>
<gene>
    <name evidence="3" type="ORF">DdX_19551</name>
</gene>
<reference evidence="3" key="1">
    <citation type="submission" date="2022-01" db="EMBL/GenBank/DDBJ databases">
        <title>Genome Sequence Resource for Two Populations of Ditylenchus destructor, the Migratory Endoparasitic Phytonematode.</title>
        <authorList>
            <person name="Zhang H."/>
            <person name="Lin R."/>
            <person name="Xie B."/>
        </authorList>
    </citation>
    <scope>NUCLEOTIDE SEQUENCE</scope>
    <source>
        <strain evidence="3">BazhouSP</strain>
    </source>
</reference>
<feature type="region of interest" description="Disordered" evidence="1">
    <location>
        <begin position="214"/>
        <end position="252"/>
    </location>
</feature>
<protein>
    <submittedName>
        <fullName evidence="3">Uncharacterized protein</fullName>
    </submittedName>
</protein>
<organism evidence="3 4">
    <name type="scientific">Ditylenchus destructor</name>
    <dbReference type="NCBI Taxonomy" id="166010"/>
    <lineage>
        <taxon>Eukaryota</taxon>
        <taxon>Metazoa</taxon>
        <taxon>Ecdysozoa</taxon>
        <taxon>Nematoda</taxon>
        <taxon>Chromadorea</taxon>
        <taxon>Rhabditida</taxon>
        <taxon>Tylenchina</taxon>
        <taxon>Tylenchomorpha</taxon>
        <taxon>Sphaerularioidea</taxon>
        <taxon>Anguinidae</taxon>
        <taxon>Anguininae</taxon>
        <taxon>Ditylenchus</taxon>
    </lineage>
</organism>
<evidence type="ECO:0000256" key="2">
    <source>
        <dbReference type="SAM" id="SignalP"/>
    </source>
</evidence>
<feature type="chain" id="PRO_5042031996" evidence="2">
    <location>
        <begin position="24"/>
        <end position="274"/>
    </location>
</feature>
<sequence length="274" mass="30426">MTPLVLFLTIIQGLCLFSHVSDAKLLTQRNKRDIASVGNCINECQKYLEGEELTWLCKYNKHAKCIGDCVQNLEVFRNSELPGYMKSVGEQLCDFRDVIIGTHVCRTQAKTKNDLNSRCKVQQIKGVDQAANTHLEPYCNTVRFALRCITPEIKKNCVDDKGAVYAETLLYAYKAIEFAIRNLHDGKLDMSFGPEHADCETIIKTAAVPLSDDELTSIPTIAQPPSTSTEPSTDGELQETEEPAPSAPGDNSATLSPHYITAILSSFHAIYFLF</sequence>
<dbReference type="EMBL" id="JAKKPZ010000398">
    <property type="protein sequence ID" value="KAI1695504.1"/>
    <property type="molecule type" value="Genomic_DNA"/>
</dbReference>
<keyword evidence="2" id="KW-0732">Signal</keyword>
<dbReference type="Proteomes" id="UP001201812">
    <property type="component" value="Unassembled WGS sequence"/>
</dbReference>
<name>A0AAD4MK93_9BILA</name>
<feature type="signal peptide" evidence="2">
    <location>
        <begin position="1"/>
        <end position="23"/>
    </location>
</feature>
<evidence type="ECO:0000313" key="4">
    <source>
        <dbReference type="Proteomes" id="UP001201812"/>
    </source>
</evidence>
<comment type="caution">
    <text evidence="3">The sequence shown here is derived from an EMBL/GenBank/DDBJ whole genome shotgun (WGS) entry which is preliminary data.</text>
</comment>
<feature type="compositionally biased region" description="Polar residues" evidence="1">
    <location>
        <begin position="217"/>
        <end position="232"/>
    </location>
</feature>